<reference evidence="1" key="1">
    <citation type="submission" date="2021-10" db="EMBL/GenBank/DDBJ databases">
        <authorList>
            <person name="Piombo E."/>
        </authorList>
    </citation>
    <scope>NUCLEOTIDE SEQUENCE</scope>
</reference>
<dbReference type="AlphaFoldDB" id="A0A9N9VMP0"/>
<dbReference type="Proteomes" id="UP000696573">
    <property type="component" value="Unassembled WGS sequence"/>
</dbReference>
<gene>
    <name evidence="1" type="ORF">CRHIZ90672A_00005290</name>
</gene>
<proteinExistence type="predicted"/>
<keyword evidence="2" id="KW-1185">Reference proteome</keyword>
<comment type="caution">
    <text evidence="1">The sequence shown here is derived from an EMBL/GenBank/DDBJ whole genome shotgun (WGS) entry which is preliminary data.</text>
</comment>
<accession>A0A9N9VMP0</accession>
<organism evidence="1 2">
    <name type="scientific">Clonostachys rhizophaga</name>
    <dbReference type="NCBI Taxonomy" id="160324"/>
    <lineage>
        <taxon>Eukaryota</taxon>
        <taxon>Fungi</taxon>
        <taxon>Dikarya</taxon>
        <taxon>Ascomycota</taxon>
        <taxon>Pezizomycotina</taxon>
        <taxon>Sordariomycetes</taxon>
        <taxon>Hypocreomycetidae</taxon>
        <taxon>Hypocreales</taxon>
        <taxon>Bionectriaceae</taxon>
        <taxon>Clonostachys</taxon>
    </lineage>
</organism>
<sequence>MSSNTDNLPPYQEKQPFNETTAPVASPLAGRIAGSVQTCSIRDNQVDYLKIVRNSATSYDICLTIDPTPLYRIQLVSSFSKVGNIQIFSLSDTTTPIAAARLSTNPKSKSEPIATICTSSPAVPDALWRPMARKTGTFSIHEYQSDIPIVTVPGLAPTPHRFLWMSRHLSEPYYRLEWDGPLPMTPPSMSGDSKKGDEYVFATVARKSTEGEANLVEIRRGGGLEFELTVILQLFVILHFSQVELI</sequence>
<name>A0A9N9VMP0_9HYPO</name>
<dbReference type="OrthoDB" id="5129197at2759"/>
<dbReference type="EMBL" id="CABFNQ020000702">
    <property type="protein sequence ID" value="CAH0025140.1"/>
    <property type="molecule type" value="Genomic_DNA"/>
</dbReference>
<protein>
    <submittedName>
        <fullName evidence="1">Uncharacterized protein</fullName>
    </submittedName>
</protein>
<evidence type="ECO:0000313" key="1">
    <source>
        <dbReference type="EMBL" id="CAH0025140.1"/>
    </source>
</evidence>
<evidence type="ECO:0000313" key="2">
    <source>
        <dbReference type="Proteomes" id="UP000696573"/>
    </source>
</evidence>